<dbReference type="Pfam" id="PF06776">
    <property type="entry name" value="IalB"/>
    <property type="match status" value="1"/>
</dbReference>
<dbReference type="AlphaFoldDB" id="A0A2A4Z944"/>
<dbReference type="Gene3D" id="2.60.40.1880">
    <property type="entry name" value="Invasion associated locus B (IalB) protein"/>
    <property type="match status" value="1"/>
</dbReference>
<name>A0A2A4Z944_9PROT</name>
<gene>
    <name evidence="3" type="ORF">COB13_03665</name>
</gene>
<evidence type="ECO:0000256" key="2">
    <source>
        <dbReference type="SAM" id="SignalP"/>
    </source>
</evidence>
<feature type="signal peptide" evidence="2">
    <location>
        <begin position="1"/>
        <end position="26"/>
    </location>
</feature>
<feature type="chain" id="PRO_5012517513" description="Invasion-associated locus B family protein" evidence="2">
    <location>
        <begin position="27"/>
        <end position="211"/>
    </location>
</feature>
<evidence type="ECO:0000313" key="3">
    <source>
        <dbReference type="EMBL" id="PCJ03046.1"/>
    </source>
</evidence>
<comment type="caution">
    <text evidence="3">The sequence shown here is derived from an EMBL/GenBank/DDBJ whole genome shotgun (WGS) entry which is preliminary data.</text>
</comment>
<evidence type="ECO:0000256" key="1">
    <source>
        <dbReference type="SAM" id="MobiDB-lite"/>
    </source>
</evidence>
<proteinExistence type="predicted"/>
<sequence length="211" mass="23371">MSFKIMDNFKIIVVAFALLLTGGVNAAFAADEKPVHWLKRCVTNENSIRTCLVTEAIILENPQQKVRIQLASIRIQSISNSKRLSMFIQVPNRILLQSGLRFQVDQGKTRVAPFSICYEQACESEIDLSTDFVNQLKKGNEVTLYFLQYDGKPVTIKVPLAGFTAGFNSKGLELTPEQAGLVPVAAADAPTKDETKKDEVKKDDAPKLLPE</sequence>
<reference evidence="3" key="2">
    <citation type="journal article" date="2018" name="ISME J.">
        <title>A dynamic microbial community with high functional redundancy inhabits the cold, oxic subseafloor aquifer.</title>
        <authorList>
            <person name="Tully B.J."/>
            <person name="Wheat C.G."/>
            <person name="Glazer B.T."/>
            <person name="Huber J.A."/>
        </authorList>
    </citation>
    <scope>NUCLEOTIDE SEQUENCE</scope>
    <source>
        <strain evidence="3">NORP83</strain>
    </source>
</reference>
<feature type="compositionally biased region" description="Basic and acidic residues" evidence="1">
    <location>
        <begin position="190"/>
        <end position="211"/>
    </location>
</feature>
<protein>
    <recommendedName>
        <fullName evidence="4">Invasion-associated locus B family protein</fullName>
    </recommendedName>
</protein>
<reference key="1">
    <citation type="submission" date="2017-08" db="EMBL/GenBank/DDBJ databases">
        <title>A dynamic microbial community with high functional redundancy inhabits the cold, oxic subseafloor aquifer.</title>
        <authorList>
            <person name="Tully B.J."/>
            <person name="Wheat C.G."/>
            <person name="Glazer B.T."/>
            <person name="Huber J.A."/>
        </authorList>
    </citation>
    <scope>NUCLEOTIDE SEQUENCE [LARGE SCALE GENOMIC DNA]</scope>
</reference>
<accession>A0A2A4Z944</accession>
<feature type="region of interest" description="Disordered" evidence="1">
    <location>
        <begin position="183"/>
        <end position="211"/>
    </location>
</feature>
<dbReference type="EMBL" id="NVUS01000003">
    <property type="protein sequence ID" value="PCJ03046.1"/>
    <property type="molecule type" value="Genomic_DNA"/>
</dbReference>
<dbReference type="InterPro" id="IPR038696">
    <property type="entry name" value="IalB_sf"/>
</dbReference>
<keyword evidence="2" id="KW-0732">Signal</keyword>
<evidence type="ECO:0008006" key="4">
    <source>
        <dbReference type="Google" id="ProtNLM"/>
    </source>
</evidence>
<organism evidence="3">
    <name type="scientific">OCS116 cluster bacterium</name>
    <dbReference type="NCBI Taxonomy" id="2030921"/>
    <lineage>
        <taxon>Bacteria</taxon>
        <taxon>Pseudomonadati</taxon>
        <taxon>Pseudomonadota</taxon>
        <taxon>Alphaproteobacteria</taxon>
        <taxon>OCS116 cluster</taxon>
    </lineage>
</organism>
<dbReference type="InterPro" id="IPR010642">
    <property type="entry name" value="Invasion_prot_B"/>
</dbReference>